<dbReference type="Proteomes" id="UP001056012">
    <property type="component" value="Chromosome 2"/>
</dbReference>
<keyword evidence="2" id="KW-1185">Reference proteome</keyword>
<dbReference type="AlphaFoldDB" id="A0A9Q8Z9K2"/>
<protein>
    <submittedName>
        <fullName evidence="1">Uncharacterized protein</fullName>
    </submittedName>
</protein>
<dbReference type="VEuPathDB" id="FungiDB:yc1106_03597"/>
<reference evidence="1" key="1">
    <citation type="submission" date="2021-12" db="EMBL/GenBank/DDBJ databases">
        <title>Curvularia clavata genome.</title>
        <authorList>
            <person name="Cao Y."/>
        </authorList>
    </citation>
    <scope>NUCLEOTIDE SEQUENCE</scope>
    <source>
        <strain evidence="1">Yc1106</strain>
    </source>
</reference>
<accession>A0A9Q8Z9K2</accession>
<dbReference type="OrthoDB" id="3775470at2759"/>
<organism evidence="1 2">
    <name type="scientific">Curvularia clavata</name>
    <dbReference type="NCBI Taxonomy" id="95742"/>
    <lineage>
        <taxon>Eukaryota</taxon>
        <taxon>Fungi</taxon>
        <taxon>Dikarya</taxon>
        <taxon>Ascomycota</taxon>
        <taxon>Pezizomycotina</taxon>
        <taxon>Dothideomycetes</taxon>
        <taxon>Pleosporomycetidae</taxon>
        <taxon>Pleosporales</taxon>
        <taxon>Pleosporineae</taxon>
        <taxon>Pleosporaceae</taxon>
        <taxon>Curvularia</taxon>
    </lineage>
</organism>
<name>A0A9Q8Z9K2_CURCL</name>
<proteinExistence type="predicted"/>
<evidence type="ECO:0000313" key="2">
    <source>
        <dbReference type="Proteomes" id="UP001056012"/>
    </source>
</evidence>
<gene>
    <name evidence="1" type="ORF">yc1106_03597</name>
</gene>
<evidence type="ECO:0000313" key="1">
    <source>
        <dbReference type="EMBL" id="USP76323.1"/>
    </source>
</evidence>
<dbReference type="EMBL" id="CP089275">
    <property type="protein sequence ID" value="USP76323.1"/>
    <property type="molecule type" value="Genomic_DNA"/>
</dbReference>
<sequence length="250" mass="28554">MSFFTTQAPQLMGIIEGCCCSTCGSITAPLYHLICQWPEIFHCRNCLTGRFCEASDDIIRCPGVCGCTVGWKALLPLEQGAHFNYDQEAIEAIRQQPEVMNNLIAYTAEEAQTIFNHVYTMFEDQILDPVALGGIPHHFLEHDDNSLQTGFSCNPFVVCFLDEVTKMPKTMTTPHDLDEDMATLLKNMLSTNLHMKIVDRMFSSDEMMNEDIAVKTAFDAIKLGEIKENWELMIRKWVELVTWRHLERFS</sequence>